<protein>
    <submittedName>
        <fullName evidence="1">Uncharacterized protein</fullName>
    </submittedName>
</protein>
<sequence>MRKPHPQFARIRALYNAFLSGSSTPDLRGRLSYSEHNMIVLAQVLAEVRNAPWFHDALQLEATHPHRLKRLAFEYYMENGGRWPGPIDRHGQSRNLARTAWKDGQGWAARLFVATWPTAHVTLDFTSLGAELGQYWGNGPEHLFDPAIRNILKSELSTVIQGPYWATLDVSDDGKLHLHVLCGLQPLPAGARLQVITSPEDFCAKLRYCFKSPLPIPGNARGRDLPKTRMQVEAAMEMAGLFLACREQREQDHRLSARGPESTTAGRSAGRCANAPQIKYTKCVPRSMPEACFAHRLKLLVLESSVSAFSAVES</sequence>
<keyword evidence="2" id="KW-1185">Reference proteome</keyword>
<name>L0A0K3_DEIPD</name>
<gene>
    <name evidence="1" type="ordered locus">Deipe_1919</name>
</gene>
<dbReference type="KEGG" id="dpd:Deipe_1919"/>
<accession>L0A0K3</accession>
<organism evidence="1 2">
    <name type="scientific">Deinococcus peraridilitoris (strain DSM 19664 / LMG 22246 / CIP 109416 / KR-200)</name>
    <dbReference type="NCBI Taxonomy" id="937777"/>
    <lineage>
        <taxon>Bacteria</taxon>
        <taxon>Thermotogati</taxon>
        <taxon>Deinococcota</taxon>
        <taxon>Deinococci</taxon>
        <taxon>Deinococcales</taxon>
        <taxon>Deinococcaceae</taxon>
        <taxon>Deinococcus</taxon>
    </lineage>
</organism>
<evidence type="ECO:0000313" key="2">
    <source>
        <dbReference type="Proteomes" id="UP000010467"/>
    </source>
</evidence>
<dbReference type="Proteomes" id="UP000010467">
    <property type="component" value="Chromosome"/>
</dbReference>
<dbReference type="EMBL" id="CP003382">
    <property type="protein sequence ID" value="AFZ67423.1"/>
    <property type="molecule type" value="Genomic_DNA"/>
</dbReference>
<dbReference type="PATRIC" id="fig|937777.3.peg.1923"/>
<dbReference type="STRING" id="937777.Deipe_1919"/>
<proteinExistence type="predicted"/>
<dbReference type="HOGENOM" id="CLU_884871_0_0_0"/>
<dbReference type="RefSeq" id="WP_015235728.1">
    <property type="nucleotide sequence ID" value="NC_019793.1"/>
</dbReference>
<dbReference type="AlphaFoldDB" id="L0A0K3"/>
<reference evidence="2" key="1">
    <citation type="submission" date="2012-03" db="EMBL/GenBank/DDBJ databases">
        <title>Complete sequence of chromosome of Deinococcus peraridilitoris DSM 19664.</title>
        <authorList>
            <person name="Lucas S."/>
            <person name="Copeland A."/>
            <person name="Lapidus A."/>
            <person name="Glavina del Rio T."/>
            <person name="Dalin E."/>
            <person name="Tice H."/>
            <person name="Bruce D."/>
            <person name="Goodwin L."/>
            <person name="Pitluck S."/>
            <person name="Peters L."/>
            <person name="Mikhailova N."/>
            <person name="Lu M."/>
            <person name="Kyrpides N."/>
            <person name="Mavromatis K."/>
            <person name="Ivanova N."/>
            <person name="Brettin T."/>
            <person name="Detter J.C."/>
            <person name="Han C."/>
            <person name="Larimer F."/>
            <person name="Land M."/>
            <person name="Hauser L."/>
            <person name="Markowitz V."/>
            <person name="Cheng J.-F."/>
            <person name="Hugenholtz P."/>
            <person name="Woyke T."/>
            <person name="Wu D."/>
            <person name="Pukall R."/>
            <person name="Steenblock K."/>
            <person name="Brambilla E."/>
            <person name="Klenk H.-P."/>
            <person name="Eisen J.A."/>
        </authorList>
    </citation>
    <scope>NUCLEOTIDE SEQUENCE [LARGE SCALE GENOMIC DNA]</scope>
    <source>
        <strain evidence="2">DSM 19664 / LMG 22246 / CIP 109416 / KR-200</strain>
    </source>
</reference>
<evidence type="ECO:0000313" key="1">
    <source>
        <dbReference type="EMBL" id="AFZ67423.1"/>
    </source>
</evidence>